<feature type="transmembrane region" description="Helical" evidence="8">
    <location>
        <begin position="2271"/>
        <end position="2291"/>
    </location>
</feature>
<evidence type="ECO:0000313" key="11">
    <source>
        <dbReference type="EMBL" id="OQS02448.1"/>
    </source>
</evidence>
<dbReference type="Proteomes" id="UP000243217">
    <property type="component" value="Unassembled WGS sequence"/>
</dbReference>
<evidence type="ECO:0000313" key="12">
    <source>
        <dbReference type="Proteomes" id="UP000243217"/>
    </source>
</evidence>
<feature type="transmembrane region" description="Helical" evidence="8">
    <location>
        <begin position="1280"/>
        <end position="1302"/>
    </location>
</feature>
<evidence type="ECO:0000256" key="6">
    <source>
        <dbReference type="ARBA" id="ARBA00023180"/>
    </source>
</evidence>
<feature type="compositionally biased region" description="Low complexity" evidence="7">
    <location>
        <begin position="2331"/>
        <end position="2345"/>
    </location>
</feature>
<keyword evidence="3 8" id="KW-0812">Transmembrane</keyword>
<feature type="transmembrane region" description="Helical" evidence="8">
    <location>
        <begin position="1955"/>
        <end position="1982"/>
    </location>
</feature>
<keyword evidence="5 8" id="KW-0472">Membrane</keyword>
<feature type="transmembrane region" description="Helical" evidence="8">
    <location>
        <begin position="1390"/>
        <end position="1417"/>
    </location>
</feature>
<feature type="transmembrane region" description="Helical" evidence="8">
    <location>
        <begin position="2175"/>
        <end position="2202"/>
    </location>
</feature>
<feature type="transmembrane region" description="Helical" evidence="8">
    <location>
        <begin position="1441"/>
        <end position="1466"/>
    </location>
</feature>
<dbReference type="PANTHER" id="PTHR12308:SF73">
    <property type="entry name" value="ANOCTAMIN"/>
    <property type="match status" value="1"/>
</dbReference>
<dbReference type="Pfam" id="PF16178">
    <property type="entry name" value="Anoct_dimer"/>
    <property type="match status" value="1"/>
</dbReference>
<evidence type="ECO:0000256" key="2">
    <source>
        <dbReference type="ARBA" id="ARBA00022475"/>
    </source>
</evidence>
<proteinExistence type="predicted"/>
<feature type="transmembrane region" description="Helical" evidence="8">
    <location>
        <begin position="124"/>
        <end position="146"/>
    </location>
</feature>
<evidence type="ECO:0000256" key="8">
    <source>
        <dbReference type="SAM" id="Phobius"/>
    </source>
</evidence>
<feature type="transmembrane region" description="Helical" evidence="8">
    <location>
        <begin position="696"/>
        <end position="724"/>
    </location>
</feature>
<reference evidence="11 12" key="1">
    <citation type="journal article" date="2014" name="Genome Biol. Evol.">
        <title>The secreted proteins of Achlya hypogyna and Thraustotheca clavata identify the ancestral oomycete secretome and reveal gene acquisitions by horizontal gene transfer.</title>
        <authorList>
            <person name="Misner I."/>
            <person name="Blouin N."/>
            <person name="Leonard G."/>
            <person name="Richards T.A."/>
            <person name="Lane C.E."/>
        </authorList>
    </citation>
    <scope>NUCLEOTIDE SEQUENCE [LARGE SCALE GENOMIC DNA]</scope>
    <source>
        <strain evidence="11 12">ATCC 34112</strain>
    </source>
</reference>
<dbReference type="PANTHER" id="PTHR12308">
    <property type="entry name" value="ANOCTAMIN"/>
    <property type="match status" value="1"/>
</dbReference>
<feature type="domain" description="Anoctamin transmembrane" evidence="9">
    <location>
        <begin position="698"/>
        <end position="823"/>
    </location>
</feature>
<comment type="caution">
    <text evidence="11">The sequence shown here is derived from an EMBL/GenBank/DDBJ whole genome shotgun (WGS) entry which is preliminary data.</text>
</comment>
<feature type="transmembrane region" description="Helical" evidence="8">
    <location>
        <begin position="1855"/>
        <end position="1875"/>
    </location>
</feature>
<feature type="transmembrane region" description="Helical" evidence="8">
    <location>
        <begin position="616"/>
        <end position="643"/>
    </location>
</feature>
<feature type="transmembrane region" description="Helical" evidence="8">
    <location>
        <begin position="173"/>
        <end position="194"/>
    </location>
</feature>
<evidence type="ECO:0000259" key="10">
    <source>
        <dbReference type="Pfam" id="PF16178"/>
    </source>
</evidence>
<accession>A0A1V9ZWQ3</accession>
<feature type="transmembrane region" description="Helical" evidence="8">
    <location>
        <begin position="2226"/>
        <end position="2251"/>
    </location>
</feature>
<feature type="domain" description="Anoctamin transmembrane" evidence="9">
    <location>
        <begin position="9"/>
        <end position="406"/>
    </location>
</feature>
<name>A0A1V9ZWQ3_9STRA</name>
<feature type="domain" description="Anoctamin dimerisation" evidence="10">
    <location>
        <begin position="1611"/>
        <end position="1787"/>
    </location>
</feature>
<feature type="transmembrane region" description="Helical" evidence="8">
    <location>
        <begin position="83"/>
        <end position="104"/>
    </location>
</feature>
<feature type="transmembrane region" description="Helical" evidence="8">
    <location>
        <begin position="1119"/>
        <end position="1139"/>
    </location>
</feature>
<dbReference type="InterPro" id="IPR049452">
    <property type="entry name" value="Anoctamin_TM"/>
</dbReference>
<feature type="domain" description="Anoctamin transmembrane" evidence="9">
    <location>
        <begin position="1054"/>
        <end position="1524"/>
    </location>
</feature>
<protein>
    <submittedName>
        <fullName evidence="11">Anoctamin</fullName>
    </submittedName>
</protein>
<feature type="transmembrane region" description="Helical" evidence="8">
    <location>
        <begin position="1193"/>
        <end position="1216"/>
    </location>
</feature>
<feature type="compositionally biased region" description="Basic and acidic residues" evidence="7">
    <location>
        <begin position="1899"/>
        <end position="1918"/>
    </location>
</feature>
<evidence type="ECO:0000256" key="5">
    <source>
        <dbReference type="ARBA" id="ARBA00023136"/>
    </source>
</evidence>
<feature type="non-terminal residue" evidence="11">
    <location>
        <position position="1"/>
    </location>
</feature>
<feature type="transmembrane region" description="Helical" evidence="8">
    <location>
        <begin position="1801"/>
        <end position="1825"/>
    </location>
</feature>
<dbReference type="GO" id="GO:0005254">
    <property type="term" value="F:chloride channel activity"/>
    <property type="evidence" value="ECO:0007669"/>
    <property type="project" value="TreeGrafter"/>
</dbReference>
<feature type="transmembrane region" description="Helical" evidence="8">
    <location>
        <begin position="320"/>
        <end position="348"/>
    </location>
</feature>
<feature type="region of interest" description="Disordered" evidence="7">
    <location>
        <begin position="2323"/>
        <end position="2346"/>
    </location>
</feature>
<feature type="transmembrane region" description="Helical" evidence="8">
    <location>
        <begin position="1486"/>
        <end position="1506"/>
    </location>
</feature>
<feature type="transmembrane region" description="Helical" evidence="8">
    <location>
        <begin position="272"/>
        <end position="299"/>
    </location>
</feature>
<dbReference type="EMBL" id="JNBS01001127">
    <property type="protein sequence ID" value="OQS02448.1"/>
    <property type="molecule type" value="Genomic_DNA"/>
</dbReference>
<comment type="subcellular location">
    <subcellularLocation>
        <location evidence="1">Cell membrane</location>
        <topology evidence="1">Multi-pass membrane protein</topology>
    </subcellularLocation>
</comment>
<evidence type="ECO:0000259" key="9">
    <source>
        <dbReference type="Pfam" id="PF04547"/>
    </source>
</evidence>
<dbReference type="InterPro" id="IPR007632">
    <property type="entry name" value="Anoctamin"/>
</dbReference>
<evidence type="ECO:0000256" key="3">
    <source>
        <dbReference type="ARBA" id="ARBA00022692"/>
    </source>
</evidence>
<feature type="domain" description="Anoctamin transmembrane" evidence="9">
    <location>
        <begin position="608"/>
        <end position="691"/>
    </location>
</feature>
<feature type="transmembrane region" description="Helical" evidence="8">
    <location>
        <begin position="1062"/>
        <end position="1089"/>
    </location>
</feature>
<dbReference type="OrthoDB" id="296386at2759"/>
<keyword evidence="2" id="KW-1003">Cell membrane</keyword>
<keyword evidence="4 8" id="KW-1133">Transmembrane helix</keyword>
<feature type="region of interest" description="Disordered" evidence="7">
    <location>
        <begin position="1899"/>
        <end position="1921"/>
    </location>
</feature>
<feature type="transmembrane region" description="Helical" evidence="8">
    <location>
        <begin position="758"/>
        <end position="779"/>
    </location>
</feature>
<gene>
    <name evidence="11" type="ORF">THRCLA_21416</name>
</gene>
<sequence>SEVPSVMTYAIPIFALFMCIWSTLFIESWKRQQSVLAMKWGMATVEEAPRQQFEGEPIASAITGVKTKYFPATKKMERVAMSWAFLILLCSIVLLIVAGIYRLRWLLSNDFDQYISGGILPKPILASGICSFANVVQIFIMGKIYYDLFYKLNDYENHETDSQYQRSLSRKTFVFQFINNFAGLMYIAFFKNYFEGASQERLQELALSLGIVFCSQLVIGNIKEIVLPRIWAQLKKIQIISSKPIQVISAAEEEFFLGTYEWSGTFDDFTEIIVQFGFCTLFVVAFPLTPLLSLINNYFEIRVDGYRLLYEYRRSRPRGACDIGSWLEIIEFMTTLAILTNGYVVVWTSNTFDFLEAKFPGQVSLIELYRNQAFMIFVAVLLAFRFFIAKLIDNSPDSVVAQIKRQLFFNNKVIYKIPDDVVKPFKRYADDHLDLTVRNSDYAIAFPGKPITIINKEQKSMEEVLQNLHNAEAQSINFPVLLDEIELEKVATAGDKENGINLFGINDEKHLYDYGPYQYIQATYEDDDHLQHLFAKRNLDNTIFTPVERMKLIESIMTSTTDLKLDALCANGCILAYYPLHNKQEIENLRVKWIPAVAVPWKQPLNEIRDYFGKRIAFYFGYLGHYTTWLIYLSVISVIVFAIQLLNFKSEVPSVMTYAIPIFALFMCIWSTLFIESWKRQQSVLAMKWGAGVYRFIFLLFVKHEIFHVTASFICSLANVVQIINMGKIYYRSFYRLNENENHETDSQYESSLARKTFVFQFINIFAGLMYIAFMKNYFEGQSQERLHELAPSLGVVFCSQDIIGTIREIVLPRLRYIAFIKQWWHSRFCLMSNNYGSTTNGPNYNSVILDINPAWDFIIAFKLIKGKQEDYELDDSSKEILHKLYYTCGLEFRLEKSSSGDIAFAFICCHEDKLKVEATRIQFPMLLDPKALEYAARNGFPSEGIFSFTLKNNQSYFNYPPYEYIYADFDDKIDYFPQYLAKRDSKDSIFTPVQRFKLFESILKSAKVDLDDLYAKGTILACYPLHNMIEINQLSKVWIPAVAAPWKQPLDRIRGYFGERIAFYFGYLGHYTTWLIFASILGIAVFSIRISTTILQNDITALDKNGTTRIIKSEAPSIMTFTIPIFAFLMCIWATLFMESWKRKQNVLAMKWGMSDFTDTIRTQFEGTTTQCEVTGGKTIHFPLIEKIKRVVISWTILILLCTIVLWIVAGIFRLQYVLSHKHSLEYTEGFLSRVPIGSCICSFANVVQIVIMGYIYTRTFHILNKYENHETETQYENSLIIKSFIFQFINNFSGLFYVAFLKNTFEGDSQDRLHELAFSLGIVFGSQLVFGNIKEIILPRIWVKWNYIYHGFRPNSDNDAVDGKPPVEIEYGLAVYDSNGTFDDYTEIVVQFGFCTLFVVAFPLTTCLSFLYNYIEIRVDGYRLLHENRRPRPRSARDIGIWLDIVEFMTTLAIFTNAYIVVWTSNTLDFLEAKYHDQFYLVELHRNQAFMVFVSILLGFRYILAKIIPDIPGSVVTQLKRQDQLVSRVIHRVPDASIPKKVYPREPYNITLSKSKYFGKTTGQDYGSTKSIQKTMSKLYDGSVAIDIKEDNDFWDFVLVLGFKNGKLDPDAEQFIQKLIVDLGLQFRFFQHQKNDIVFALLHCPNEKLESEAARIQFPLLLDSHELEDRAKTGYDGDSNVGPFELKKGLWDYHPYKYIHADYDNDKPEFQQLLPVRPSKESRFTPAQRFKLIESILESENLNLDECSNGVIAGFPLHDEDDKGAKKKLSDKWPLWCAFSWDQPLDDIRDYFGERIAFYFSYLGHYTTWLISVSIVGAIVFGIQLTTDTHDKLITIHYKNGSSITIASEKPSIMTYTIPIFAFFMCIWSTLFMETWKRKQNILAMQWGMSDLTEKIRPQHKDNKKQSDSELTRENNDNGIQSESNAAQLYCNFKIFKKAQKYLPILEKIKRFFISWTILILLCAMVLFLVAAMVRLHYILTYENPIKFTKGFLSHVPVTSCICSFVNVAQIVLMSSIYTRTYHCLTRYENHETETQYENSLIIKSFIFQFINNYSGLFYVAFLKNTFEGESQDRLHELAYSLGIVFMSQLVLGNIKEVALPRIWAWLKNNSINQYCLEWYNRMICCGCFSSSAAPTTEDEVNKNLSNEQSQAEIQYDLAVYDSNGTFDDYSEIVVQFGFCTLFVVAFPLATLLSFMYNYFEIRVDGYRLLRENRRPRPRSAKDIGIWLDILEVMATLAIFTNAYIVVWTSNTLDFLEAKYHGHIYLIELYRNQAFMVFVSILLGFRYLIAKLIPDVPSQVTTQLKRQEYLVSKAINRVPDTNKTKNITDSNDGNDNNSNNENNAQIKAVNVMKVDLTIYESYAELKQKFHLN</sequence>
<feature type="transmembrane region" description="Helical" evidence="8">
    <location>
        <begin position="368"/>
        <end position="388"/>
    </location>
</feature>
<feature type="domain" description="Anoctamin transmembrane" evidence="9">
    <location>
        <begin position="1790"/>
        <end position="2309"/>
    </location>
</feature>
<feature type="transmembrane region" description="Helical" evidence="8">
    <location>
        <begin position="6"/>
        <end position="26"/>
    </location>
</feature>
<dbReference type="GO" id="GO:0016020">
    <property type="term" value="C:membrane"/>
    <property type="evidence" value="ECO:0007669"/>
    <property type="project" value="UniProtKB-SubCell"/>
</dbReference>
<organism evidence="11 12">
    <name type="scientific">Thraustotheca clavata</name>
    <dbReference type="NCBI Taxonomy" id="74557"/>
    <lineage>
        <taxon>Eukaryota</taxon>
        <taxon>Sar</taxon>
        <taxon>Stramenopiles</taxon>
        <taxon>Oomycota</taxon>
        <taxon>Saprolegniomycetes</taxon>
        <taxon>Saprolegniales</taxon>
        <taxon>Achlyaceae</taxon>
        <taxon>Thraustotheca</taxon>
    </lineage>
</organism>
<feature type="transmembrane region" description="Helical" evidence="8">
    <location>
        <begin position="1994"/>
        <end position="2015"/>
    </location>
</feature>
<feature type="transmembrane region" description="Helical" evidence="8">
    <location>
        <begin position="1236"/>
        <end position="1259"/>
    </location>
</feature>
<evidence type="ECO:0000256" key="7">
    <source>
        <dbReference type="SAM" id="MobiDB-lite"/>
    </source>
</evidence>
<keyword evidence="6" id="KW-0325">Glycoprotein</keyword>
<keyword evidence="12" id="KW-1185">Reference proteome</keyword>
<evidence type="ECO:0000256" key="4">
    <source>
        <dbReference type="ARBA" id="ARBA00022989"/>
    </source>
</evidence>
<dbReference type="InterPro" id="IPR032394">
    <property type="entry name" value="Anoct_dimer"/>
</dbReference>
<evidence type="ECO:0000256" key="1">
    <source>
        <dbReference type="ARBA" id="ARBA00004651"/>
    </source>
</evidence>
<dbReference type="Pfam" id="PF04547">
    <property type="entry name" value="Anoctamin"/>
    <property type="match status" value="5"/>
</dbReference>
<feature type="transmembrane region" description="Helical" evidence="8">
    <location>
        <begin position="655"/>
        <end position="675"/>
    </location>
</feature>